<dbReference type="AlphaFoldDB" id="F5YET7"/>
<dbReference type="STRING" id="545695.TREAZ_0190"/>
<evidence type="ECO:0000313" key="9">
    <source>
        <dbReference type="Proteomes" id="UP000009222"/>
    </source>
</evidence>
<dbReference type="KEGG" id="taz:TREAZ_0190"/>
<dbReference type="RefSeq" id="WP_015711736.1">
    <property type="nucleotide sequence ID" value="NC_015577.1"/>
</dbReference>
<proteinExistence type="inferred from homology"/>
<evidence type="ECO:0000256" key="4">
    <source>
        <dbReference type="ARBA" id="ARBA00022729"/>
    </source>
</evidence>
<sequence>MKKTILSISAIALMAALALPLFAAGGKDAGASGKTVLTMGSWRTDDVSQMNKLLAEYQKIKPNVEIQFRPTNPPDYNATLRLQLDGGTGPDLMYARSYAPGQELFKAGYFADCTDIPGVTANFSASNRAPWQTPDGKMFAVPFAAVSHAVYYNKTIFQKEGLKIPQTWEEFLSLNATLLSKGYTPLANGVADEWDILECFYLGLVPNYIGGASERIQYESGAKKLNDANFVASFQALADVAKYLPKGFESVTYNDSQVLFNTQQAIMFMDGSWTAGVYAGASFDWGLFALPAPQGKKTAITFHPDMAITYNKATKHPQECKDFLAWLASKEGATTASENLPVGYFPMISFAIQLSDPHANEFLALNNGKETDARFVWPKFLDLYAPMNQAVIQVLKGEITPRQAADKMETTAAALR</sequence>
<dbReference type="GO" id="GO:0042597">
    <property type="term" value="C:periplasmic space"/>
    <property type="evidence" value="ECO:0007669"/>
    <property type="project" value="UniProtKB-SubCell"/>
</dbReference>
<dbReference type="PROSITE" id="PS01037">
    <property type="entry name" value="SBP_BACTERIAL_1"/>
    <property type="match status" value="1"/>
</dbReference>
<dbReference type="GO" id="GO:0055085">
    <property type="term" value="P:transmembrane transport"/>
    <property type="evidence" value="ECO:0007669"/>
    <property type="project" value="InterPro"/>
</dbReference>
<comment type="similarity">
    <text evidence="2">Belongs to the bacterial solute-binding protein 1 family.</text>
</comment>
<evidence type="ECO:0000256" key="5">
    <source>
        <dbReference type="ARBA" id="ARBA00049629"/>
    </source>
</evidence>
<dbReference type="PANTHER" id="PTHR43649:SF28">
    <property type="entry name" value="BINDING PROTEIN COMPONENT OF ABC SUGAR TRANSPORTER-RELATED"/>
    <property type="match status" value="1"/>
</dbReference>
<evidence type="ECO:0000313" key="8">
    <source>
        <dbReference type="EMBL" id="AEF83522.1"/>
    </source>
</evidence>
<reference evidence="8 9" key="2">
    <citation type="journal article" date="2011" name="ISME J.">
        <title>RNA-seq reveals cooperative metabolic interactions between two termite-gut spirochete species in co-culture.</title>
        <authorList>
            <person name="Rosenthal A.Z."/>
            <person name="Matson E.G."/>
            <person name="Eldar A."/>
            <person name="Leadbetter J.R."/>
        </authorList>
    </citation>
    <scope>NUCLEOTIDE SEQUENCE [LARGE SCALE GENOMIC DNA]</scope>
    <source>
        <strain evidence="9">ATCC BAA-888 / DSM 13862 / ZAS-9</strain>
    </source>
</reference>
<keyword evidence="4 7" id="KW-0732">Signal</keyword>
<dbReference type="SUPFAM" id="SSF53850">
    <property type="entry name" value="Periplasmic binding protein-like II"/>
    <property type="match status" value="1"/>
</dbReference>
<keyword evidence="9" id="KW-1185">Reference proteome</keyword>
<dbReference type="Gene3D" id="3.40.190.10">
    <property type="entry name" value="Periplasmic binding protein-like II"/>
    <property type="match status" value="2"/>
</dbReference>
<protein>
    <recommendedName>
        <fullName evidence="6">Probable sugar-binding periplasmic protein</fullName>
    </recommendedName>
</protein>
<dbReference type="InterPro" id="IPR006059">
    <property type="entry name" value="SBP"/>
</dbReference>
<gene>
    <name evidence="8" type="ordered locus">TREAZ_0190</name>
</gene>
<evidence type="ECO:0000256" key="3">
    <source>
        <dbReference type="ARBA" id="ARBA00022448"/>
    </source>
</evidence>
<evidence type="ECO:0000256" key="1">
    <source>
        <dbReference type="ARBA" id="ARBA00004418"/>
    </source>
</evidence>
<evidence type="ECO:0000256" key="6">
    <source>
        <dbReference type="ARBA" id="ARBA00049753"/>
    </source>
</evidence>
<dbReference type="InterPro" id="IPR050490">
    <property type="entry name" value="Bact_solute-bd_prot1"/>
</dbReference>
<evidence type="ECO:0000256" key="7">
    <source>
        <dbReference type="SAM" id="SignalP"/>
    </source>
</evidence>
<organism evidence="8 9">
    <name type="scientific">Leadbettera azotonutricia (strain ATCC BAA-888 / DSM 13862 / ZAS-9)</name>
    <name type="common">Treponema azotonutricium</name>
    <dbReference type="NCBI Taxonomy" id="545695"/>
    <lineage>
        <taxon>Bacteria</taxon>
        <taxon>Pseudomonadati</taxon>
        <taxon>Spirochaetota</taxon>
        <taxon>Spirochaetia</taxon>
        <taxon>Spirochaetales</taxon>
        <taxon>Breznakiellaceae</taxon>
        <taxon>Leadbettera</taxon>
    </lineage>
</organism>
<dbReference type="PANTHER" id="PTHR43649">
    <property type="entry name" value="ARABINOSE-BINDING PROTEIN-RELATED"/>
    <property type="match status" value="1"/>
</dbReference>
<feature type="signal peptide" evidence="7">
    <location>
        <begin position="1"/>
        <end position="23"/>
    </location>
</feature>
<name>F5YET7_LEAAZ</name>
<dbReference type="Pfam" id="PF01547">
    <property type="entry name" value="SBP_bac_1"/>
    <property type="match status" value="1"/>
</dbReference>
<reference evidence="9" key="1">
    <citation type="submission" date="2009-12" db="EMBL/GenBank/DDBJ databases">
        <title>Complete sequence of Treponema azotonutricium strain ZAS-9.</title>
        <authorList>
            <person name="Tetu S.G."/>
            <person name="Matson E."/>
            <person name="Ren Q."/>
            <person name="Seshadri R."/>
            <person name="Elbourne L."/>
            <person name="Hassan K.A."/>
            <person name="Durkin A."/>
            <person name="Radune D."/>
            <person name="Mohamoud Y."/>
            <person name="Shay R."/>
            <person name="Jin S."/>
            <person name="Zhang X."/>
            <person name="Lucey K."/>
            <person name="Ballor N.R."/>
            <person name="Ottesen E."/>
            <person name="Rosenthal R."/>
            <person name="Allen A."/>
            <person name="Leadbetter J.R."/>
            <person name="Paulsen I.T."/>
        </authorList>
    </citation>
    <scope>NUCLEOTIDE SEQUENCE [LARGE SCALE GENOMIC DNA]</scope>
    <source>
        <strain evidence="9">ATCC BAA-888 / DSM 13862 / ZAS-9</strain>
    </source>
</reference>
<dbReference type="InParanoid" id="F5YET7"/>
<comment type="function">
    <text evidence="5">Part of a binding-protein-dependent transport system for a sugar.</text>
</comment>
<accession>F5YET7</accession>
<dbReference type="eggNOG" id="COG1653">
    <property type="taxonomic scope" value="Bacteria"/>
</dbReference>
<dbReference type="OrthoDB" id="355435at2"/>
<dbReference type="EMBL" id="CP001841">
    <property type="protein sequence ID" value="AEF83522.1"/>
    <property type="molecule type" value="Genomic_DNA"/>
</dbReference>
<evidence type="ECO:0000256" key="2">
    <source>
        <dbReference type="ARBA" id="ARBA00008520"/>
    </source>
</evidence>
<keyword evidence="3" id="KW-0813">Transport</keyword>
<feature type="chain" id="PRO_5003335940" description="Probable sugar-binding periplasmic protein" evidence="7">
    <location>
        <begin position="24"/>
        <end position="416"/>
    </location>
</feature>
<dbReference type="Proteomes" id="UP000009222">
    <property type="component" value="Chromosome"/>
</dbReference>
<dbReference type="HOGENOM" id="CLU_031285_12_3_12"/>
<comment type="subcellular location">
    <subcellularLocation>
        <location evidence="1">Periplasm</location>
    </subcellularLocation>
</comment>
<dbReference type="InterPro" id="IPR006061">
    <property type="entry name" value="SBP_1_CS"/>
</dbReference>